<gene>
    <name evidence="1" type="ordered locus">Cthe_3339</name>
</gene>
<dbReference type="SUPFAM" id="SSF57889">
    <property type="entry name" value="Cysteine-rich domain"/>
    <property type="match status" value="1"/>
</dbReference>
<proteinExistence type="predicted"/>
<organism evidence="1 2">
    <name type="scientific">Acetivibrio thermocellus (strain ATCC 27405 / DSM 1237 / JCM 9322 / NBRC 103400 / NCIMB 10682 / NRRL B-4536 / VPI 7372)</name>
    <name type="common">Clostridium thermocellum</name>
    <dbReference type="NCBI Taxonomy" id="203119"/>
    <lineage>
        <taxon>Bacteria</taxon>
        <taxon>Bacillati</taxon>
        <taxon>Bacillota</taxon>
        <taxon>Clostridia</taxon>
        <taxon>Eubacteriales</taxon>
        <taxon>Oscillospiraceae</taxon>
        <taxon>Acetivibrio</taxon>
    </lineage>
</organism>
<dbReference type="InterPro" id="IPR046349">
    <property type="entry name" value="C1-like_sf"/>
</dbReference>
<reference evidence="1 2" key="2">
    <citation type="journal article" date="2013" name="Biotechnol. Biofuels">
        <title>Global transcriptome analysis of Clostridium thermocellum ATCC 27405 during growth on dilute acid pretreated Populus and switchgrass.</title>
        <authorList>
            <person name="Wilson C.M."/>
            <person name="Rodriguez M.Jr."/>
            <person name="Johnson C.M."/>
            <person name="Martin S.L."/>
            <person name="Chu T.M."/>
            <person name="Wolfinger R.D."/>
            <person name="Hauser L.J."/>
            <person name="Land M.L."/>
            <person name="Klingeman D.M."/>
            <person name="Syed M.H."/>
            <person name="Ragauskas A.J."/>
            <person name="Tschaplinski T.J."/>
            <person name="Mielenz J.R."/>
            <person name="Brown S.D."/>
        </authorList>
    </citation>
    <scope>NUCLEOTIDE SEQUENCE [LARGE SCALE GENOMIC DNA]</scope>
    <source>
        <strain evidence="2">ATCC 27405 / DSM 1237 / JCM 9322 / NBRC 103400 / NCIMB 10682 / NRRL B-4536 / VPI 7372</strain>
    </source>
</reference>
<dbReference type="AlphaFoldDB" id="G2JC86"/>
<sequence>MKIIEDENSGEVVIDNIRIEGFIYDEKCKKCNNFLVYYEKYDAFFCAYCNEWVESKCRDKECEFCKSRPEKPL</sequence>
<name>G2JC86_ACET2</name>
<reference evidence="2" key="1">
    <citation type="submission" date="2007-02" db="EMBL/GenBank/DDBJ databases">
        <title>Complete sequence of Clostridium thermocellum ATCC 27405.</title>
        <authorList>
            <consortium name="US DOE Joint Genome Institute"/>
            <person name="Copeland A."/>
            <person name="Lucas S."/>
            <person name="Lapidus A."/>
            <person name="Barry K."/>
            <person name="Detter J.C."/>
            <person name="Glavina del Rio T."/>
            <person name="Hammon N."/>
            <person name="Israni S."/>
            <person name="Dalin E."/>
            <person name="Tice H."/>
            <person name="Pitluck S."/>
            <person name="Chertkov O."/>
            <person name="Brettin T."/>
            <person name="Bruce D."/>
            <person name="Han C."/>
            <person name="Tapia R."/>
            <person name="Gilna P."/>
            <person name="Schmutz J."/>
            <person name="Larimer F."/>
            <person name="Land M."/>
            <person name="Hauser L."/>
            <person name="Kyrpides N."/>
            <person name="Mikhailova N."/>
            <person name="Wu J.H.D."/>
            <person name="Newcomb M."/>
            <person name="Richardson P."/>
        </authorList>
    </citation>
    <scope>NUCLEOTIDE SEQUENCE [LARGE SCALE GENOMIC DNA]</scope>
    <source>
        <strain evidence="2">ATCC 27405 / DSM 1237 / JCM 9322 / NBRC 103400 / NCIMB 10682 / NRRL B-4536 / VPI 7372</strain>
    </source>
</reference>
<dbReference type="HOGENOM" id="CLU_2698223_0_0_9"/>
<keyword evidence="2" id="KW-1185">Reference proteome</keyword>
<protein>
    <submittedName>
        <fullName evidence="1">Uncharacterized protein</fullName>
    </submittedName>
</protein>
<dbReference type="GeneID" id="35802886"/>
<dbReference type="STRING" id="203119.Cthe_3339"/>
<evidence type="ECO:0000313" key="2">
    <source>
        <dbReference type="Proteomes" id="UP000002145"/>
    </source>
</evidence>
<dbReference type="KEGG" id="cth:Cthe_3339"/>
<accession>G2JC86</accession>
<evidence type="ECO:0000313" key="1">
    <source>
        <dbReference type="EMBL" id="AEO12408.1"/>
    </source>
</evidence>
<dbReference type="RefSeq" id="WP_020458076.1">
    <property type="nucleotide sequence ID" value="NC_009012.1"/>
</dbReference>
<dbReference type="OrthoDB" id="2427445at2"/>
<dbReference type="eggNOG" id="ENOG5033CXB">
    <property type="taxonomic scope" value="Bacteria"/>
</dbReference>
<dbReference type="Proteomes" id="UP000002145">
    <property type="component" value="Chromosome"/>
</dbReference>
<dbReference type="EMBL" id="CP000568">
    <property type="protein sequence ID" value="AEO12408.1"/>
    <property type="molecule type" value="Genomic_DNA"/>
</dbReference>